<dbReference type="InterPro" id="IPR016047">
    <property type="entry name" value="M23ase_b-sheet_dom"/>
</dbReference>
<evidence type="ECO:0000313" key="6">
    <source>
        <dbReference type="Proteomes" id="UP000618460"/>
    </source>
</evidence>
<dbReference type="InterPro" id="IPR050570">
    <property type="entry name" value="Cell_wall_metabolism_enzyme"/>
</dbReference>
<dbReference type="Gene3D" id="3.10.350.10">
    <property type="entry name" value="LysM domain"/>
    <property type="match status" value="1"/>
</dbReference>
<keyword evidence="2" id="KW-0175">Coiled coil</keyword>
<dbReference type="AlphaFoldDB" id="A0A917TMH3"/>
<evidence type="ECO:0000313" key="5">
    <source>
        <dbReference type="EMBL" id="GGM28417.1"/>
    </source>
</evidence>
<dbReference type="Pfam" id="PF01551">
    <property type="entry name" value="Peptidase_M23"/>
    <property type="match status" value="1"/>
</dbReference>
<evidence type="ECO:0000256" key="2">
    <source>
        <dbReference type="SAM" id="Coils"/>
    </source>
</evidence>
<dbReference type="PANTHER" id="PTHR21666">
    <property type="entry name" value="PEPTIDASE-RELATED"/>
    <property type="match status" value="1"/>
</dbReference>
<sequence length="487" mass="54057">MGKNEKLMHFGLLKKTALITTIGIGLTFNVAYADDDNIETVYHVYVDAEHIGTIDNKEVITSYVDNLIKEHAEENDTYSYVTEQEINYVPELVFNPKVANEKVLDKVEDDITIQVNAYALQIDDNVVGYFKDKETAEKTLQTYKEKYVDKETLQSLEEAEISLMSDETKSEDVEDESTQSLSVGDSIILDVELSENVSLEEQKVSKSNILTVDDGMKLLEKGTLEDKIHTVEAGDVLGSIAGQYELDMEQLLDINPDLTEDSILQIGQEINVTDYAPYVNVIVNEEKLVEEEIKYEREVQYSDAIYKGDSQVKQSGQEGKKEVQYALEIVNGKITSKEVIKEEVTKEPVKEIIVKGTKVVPHRGTGEFTWPTVGGYISSHMGPRWGSYHKGMDIAGPSNRAILAADNGTVESAGWHSGGYGYHIVINHNNGYKTTYSHLASISVRAGQTVPQGSKIGVMGTTGRSTGVHLHIEAYKNGQRINPAGLF</sequence>
<dbReference type="CDD" id="cd12797">
    <property type="entry name" value="M23_peptidase"/>
    <property type="match status" value="1"/>
</dbReference>
<dbReference type="Pfam" id="PF01476">
    <property type="entry name" value="LysM"/>
    <property type="match status" value="1"/>
</dbReference>
<organism evidence="5 6">
    <name type="scientific">Paraliobacillus quinghaiensis</name>
    <dbReference type="NCBI Taxonomy" id="470815"/>
    <lineage>
        <taxon>Bacteria</taxon>
        <taxon>Bacillati</taxon>
        <taxon>Bacillota</taxon>
        <taxon>Bacilli</taxon>
        <taxon>Bacillales</taxon>
        <taxon>Bacillaceae</taxon>
        <taxon>Paraliobacillus</taxon>
    </lineage>
</organism>
<dbReference type="RefSeq" id="WP_229666640.1">
    <property type="nucleotide sequence ID" value="NZ_BMLG01000004.1"/>
</dbReference>
<evidence type="ECO:0000259" key="3">
    <source>
        <dbReference type="PROSITE" id="PS51109"/>
    </source>
</evidence>
<gene>
    <name evidence="5" type="ORF">GCM10011351_12960</name>
</gene>
<proteinExistence type="predicted"/>
<dbReference type="SUPFAM" id="SSF54106">
    <property type="entry name" value="LysM domain"/>
    <property type="match status" value="1"/>
</dbReference>
<dbReference type="PROSITE" id="PS51782">
    <property type="entry name" value="LYSM"/>
    <property type="match status" value="1"/>
</dbReference>
<dbReference type="CDD" id="cd00118">
    <property type="entry name" value="LysM"/>
    <property type="match status" value="1"/>
</dbReference>
<dbReference type="Gene3D" id="2.20.230.10">
    <property type="entry name" value="Resuscitation-promoting factor rpfb"/>
    <property type="match status" value="1"/>
</dbReference>
<evidence type="ECO:0000256" key="1">
    <source>
        <dbReference type="ARBA" id="ARBA00022729"/>
    </source>
</evidence>
<dbReference type="Proteomes" id="UP000618460">
    <property type="component" value="Unassembled WGS sequence"/>
</dbReference>
<dbReference type="PANTHER" id="PTHR21666:SF270">
    <property type="entry name" value="MUREIN HYDROLASE ACTIVATOR ENVC"/>
    <property type="match status" value="1"/>
</dbReference>
<dbReference type="SUPFAM" id="SSF51261">
    <property type="entry name" value="Duplicated hybrid motif"/>
    <property type="match status" value="1"/>
</dbReference>
<dbReference type="PROSITE" id="PS51109">
    <property type="entry name" value="G5"/>
    <property type="match status" value="1"/>
</dbReference>
<dbReference type="InterPro" id="IPR036779">
    <property type="entry name" value="LysM_dom_sf"/>
</dbReference>
<dbReference type="Pfam" id="PF07501">
    <property type="entry name" value="G5"/>
    <property type="match status" value="1"/>
</dbReference>
<dbReference type="GO" id="GO:0004222">
    <property type="term" value="F:metalloendopeptidase activity"/>
    <property type="evidence" value="ECO:0007669"/>
    <property type="project" value="TreeGrafter"/>
</dbReference>
<name>A0A917TMH3_9BACI</name>
<reference evidence="5" key="2">
    <citation type="submission" date="2020-09" db="EMBL/GenBank/DDBJ databases">
        <authorList>
            <person name="Sun Q."/>
            <person name="Zhou Y."/>
        </authorList>
    </citation>
    <scope>NUCLEOTIDE SEQUENCE</scope>
    <source>
        <strain evidence="5">CGMCC 1.6333</strain>
    </source>
</reference>
<feature type="coiled-coil region" evidence="2">
    <location>
        <begin position="133"/>
        <end position="176"/>
    </location>
</feature>
<accession>A0A917TMH3</accession>
<feature type="domain" description="G5" evidence="3">
    <location>
        <begin position="279"/>
        <end position="359"/>
    </location>
</feature>
<feature type="domain" description="LysM" evidence="4">
    <location>
        <begin position="227"/>
        <end position="272"/>
    </location>
</feature>
<dbReference type="InterPro" id="IPR018392">
    <property type="entry name" value="LysM"/>
</dbReference>
<keyword evidence="6" id="KW-1185">Reference proteome</keyword>
<dbReference type="SMART" id="SM01208">
    <property type="entry name" value="G5"/>
    <property type="match status" value="1"/>
</dbReference>
<comment type="caution">
    <text evidence="5">The sequence shown here is derived from an EMBL/GenBank/DDBJ whole genome shotgun (WGS) entry which is preliminary data.</text>
</comment>
<evidence type="ECO:0000259" key="4">
    <source>
        <dbReference type="PROSITE" id="PS51782"/>
    </source>
</evidence>
<protein>
    <submittedName>
        <fullName evidence="5">Metalloendopeptidase</fullName>
    </submittedName>
</protein>
<dbReference type="EMBL" id="BMLG01000004">
    <property type="protein sequence ID" value="GGM28417.1"/>
    <property type="molecule type" value="Genomic_DNA"/>
</dbReference>
<keyword evidence="1" id="KW-0732">Signal</keyword>
<dbReference type="Gene3D" id="2.70.70.10">
    <property type="entry name" value="Glucose Permease (Domain IIA)"/>
    <property type="match status" value="1"/>
</dbReference>
<dbReference type="SMART" id="SM00257">
    <property type="entry name" value="LysM"/>
    <property type="match status" value="1"/>
</dbReference>
<reference evidence="5" key="1">
    <citation type="journal article" date="2014" name="Int. J. Syst. Evol. Microbiol.">
        <title>Complete genome sequence of Corynebacterium casei LMG S-19264T (=DSM 44701T), isolated from a smear-ripened cheese.</title>
        <authorList>
            <consortium name="US DOE Joint Genome Institute (JGI-PGF)"/>
            <person name="Walter F."/>
            <person name="Albersmeier A."/>
            <person name="Kalinowski J."/>
            <person name="Ruckert C."/>
        </authorList>
    </citation>
    <scope>NUCLEOTIDE SEQUENCE</scope>
    <source>
        <strain evidence="5">CGMCC 1.6333</strain>
    </source>
</reference>
<dbReference type="InterPro" id="IPR011055">
    <property type="entry name" value="Dup_hybrid_motif"/>
</dbReference>
<dbReference type="InterPro" id="IPR011098">
    <property type="entry name" value="G5_dom"/>
</dbReference>